<feature type="transmembrane region" description="Helical" evidence="7">
    <location>
        <begin position="149"/>
        <end position="173"/>
    </location>
</feature>
<accession>A0A427XNB9</accession>
<dbReference type="AlphaFoldDB" id="A0A427XNB9"/>
<evidence type="ECO:0000256" key="2">
    <source>
        <dbReference type="ARBA" id="ARBA00022448"/>
    </source>
</evidence>
<keyword evidence="3 7" id="KW-0812">Transmembrane</keyword>
<dbReference type="SUPFAM" id="SSF103473">
    <property type="entry name" value="MFS general substrate transporter"/>
    <property type="match status" value="1"/>
</dbReference>
<dbReference type="GO" id="GO:0022857">
    <property type="term" value="F:transmembrane transporter activity"/>
    <property type="evidence" value="ECO:0007669"/>
    <property type="project" value="InterPro"/>
</dbReference>
<comment type="similarity">
    <text evidence="6">Belongs to the major facilitator superfamily. Allantoate permease family.</text>
</comment>
<name>A0A427XNB9_9TREE</name>
<dbReference type="InterPro" id="IPR036259">
    <property type="entry name" value="MFS_trans_sf"/>
</dbReference>
<dbReference type="RefSeq" id="XP_028475352.1">
    <property type="nucleotide sequence ID" value="XM_028624280.1"/>
</dbReference>
<feature type="transmembrane region" description="Helical" evidence="7">
    <location>
        <begin position="377"/>
        <end position="399"/>
    </location>
</feature>
<dbReference type="InterPro" id="IPR020846">
    <property type="entry name" value="MFS_dom"/>
</dbReference>
<dbReference type="Pfam" id="PF07690">
    <property type="entry name" value="MFS_1"/>
    <property type="match status" value="1"/>
</dbReference>
<comment type="subcellular location">
    <subcellularLocation>
        <location evidence="1">Membrane</location>
        <topology evidence="1">Multi-pass membrane protein</topology>
    </subcellularLocation>
</comment>
<comment type="caution">
    <text evidence="9">The sequence shown here is derived from an EMBL/GenBank/DDBJ whole genome shotgun (WGS) entry which is preliminary data.</text>
</comment>
<keyword evidence="2" id="KW-0813">Transport</keyword>
<feature type="transmembrane region" description="Helical" evidence="7">
    <location>
        <begin position="443"/>
        <end position="464"/>
    </location>
</feature>
<feature type="transmembrane region" description="Helical" evidence="7">
    <location>
        <begin position="185"/>
        <end position="205"/>
    </location>
</feature>
<keyword evidence="4 7" id="KW-1133">Transmembrane helix</keyword>
<evidence type="ECO:0000256" key="5">
    <source>
        <dbReference type="ARBA" id="ARBA00023136"/>
    </source>
</evidence>
<dbReference type="OrthoDB" id="6730379at2759"/>
<dbReference type="PANTHER" id="PTHR43791:SF63">
    <property type="entry name" value="HIGH AFFINITY CYSTEINE TRANSPORTER"/>
    <property type="match status" value="1"/>
</dbReference>
<sequence>MSDLKTKEEGVTVTSRDVHTVDIGQADDAAAFVAGMNPQDISEEDIKRVRRKIDLHVMPILMLMYFIQFLDKNTLGSSSILGIKTDNHLSSSEYNWLGTIFYLSYLIFEWPQNLALQRFPPAKWMAGNILVWGVVLMCQAACHNFSGLFVCRFFLGACEGSITAGFLIVTSMFYTHDETARRVGYWFLMNGSAIIFGGFLSWATFQMDAKVFAPWRLFMIICGGLTLITGALFWFFIPDSPMTAYFLTKEERVIAIQRLAHQSSGIENKHWKKDQFLEALTDWKCWAFFFLGSFTQLPNSLSNQNALIINSFGFSTSQTALLGMVLGAIEIFAILTATGLLKRYPNSRSYVAAVYYIPSIISAIMIITLPWSNKGGLLTAMYLGQLGIGPSFVIALAWCTTTSAGHTKKTTGNAMLLIGYCLGNLLAPQMWKAQYSPRYYIPWGVILAAYIICPLMFITIGLFLRKENRRRDRLQNGGQPAEKYFDANGDELDPTFLDLTDRQNLGYRYPL</sequence>
<evidence type="ECO:0000256" key="7">
    <source>
        <dbReference type="SAM" id="Phobius"/>
    </source>
</evidence>
<proteinExistence type="inferred from homology"/>
<dbReference type="EMBL" id="RSCE01000008">
    <property type="protein sequence ID" value="RSH80405.1"/>
    <property type="molecule type" value="Genomic_DNA"/>
</dbReference>
<dbReference type="Proteomes" id="UP000279236">
    <property type="component" value="Unassembled WGS sequence"/>
</dbReference>
<evidence type="ECO:0000256" key="1">
    <source>
        <dbReference type="ARBA" id="ARBA00004141"/>
    </source>
</evidence>
<feature type="transmembrane region" description="Helical" evidence="7">
    <location>
        <begin position="124"/>
        <end position="142"/>
    </location>
</feature>
<dbReference type="GeneID" id="39593525"/>
<dbReference type="GO" id="GO:0016020">
    <property type="term" value="C:membrane"/>
    <property type="evidence" value="ECO:0007669"/>
    <property type="project" value="UniProtKB-SubCell"/>
</dbReference>
<evidence type="ECO:0000256" key="3">
    <source>
        <dbReference type="ARBA" id="ARBA00022692"/>
    </source>
</evidence>
<evidence type="ECO:0000313" key="10">
    <source>
        <dbReference type="Proteomes" id="UP000279236"/>
    </source>
</evidence>
<keyword evidence="10" id="KW-1185">Reference proteome</keyword>
<feature type="transmembrane region" description="Helical" evidence="7">
    <location>
        <begin position="320"/>
        <end position="341"/>
    </location>
</feature>
<evidence type="ECO:0000256" key="4">
    <source>
        <dbReference type="ARBA" id="ARBA00022989"/>
    </source>
</evidence>
<dbReference type="InterPro" id="IPR011701">
    <property type="entry name" value="MFS"/>
</dbReference>
<keyword evidence="5 7" id="KW-0472">Membrane</keyword>
<reference evidence="9 10" key="1">
    <citation type="submission" date="2018-11" db="EMBL/GenBank/DDBJ databases">
        <title>Genome sequence of Apiotrichum porosum DSM 27194.</title>
        <authorList>
            <person name="Aliyu H."/>
            <person name="Gorte O."/>
            <person name="Ochsenreither K."/>
        </authorList>
    </citation>
    <scope>NUCLEOTIDE SEQUENCE [LARGE SCALE GENOMIC DNA]</scope>
    <source>
        <strain evidence="9 10">DSM 27194</strain>
    </source>
</reference>
<dbReference type="FunFam" id="1.20.1250.20:FF:000064">
    <property type="entry name" value="MFS allantoate transporter"/>
    <property type="match status" value="1"/>
</dbReference>
<feature type="transmembrane region" description="Helical" evidence="7">
    <location>
        <begin position="53"/>
        <end position="70"/>
    </location>
</feature>
<evidence type="ECO:0000259" key="8">
    <source>
        <dbReference type="PROSITE" id="PS50850"/>
    </source>
</evidence>
<feature type="domain" description="Major facilitator superfamily (MFS) profile" evidence="8">
    <location>
        <begin position="57"/>
        <end position="469"/>
    </location>
</feature>
<feature type="transmembrane region" description="Helical" evidence="7">
    <location>
        <begin position="217"/>
        <end position="237"/>
    </location>
</feature>
<dbReference type="Gene3D" id="1.20.1250.20">
    <property type="entry name" value="MFS general substrate transporter like domains"/>
    <property type="match status" value="2"/>
</dbReference>
<dbReference type="PROSITE" id="PS50850">
    <property type="entry name" value="MFS"/>
    <property type="match status" value="1"/>
</dbReference>
<gene>
    <name evidence="9" type="ORF">EHS24_008982</name>
</gene>
<organism evidence="9 10">
    <name type="scientific">Apiotrichum porosum</name>
    <dbReference type="NCBI Taxonomy" id="105984"/>
    <lineage>
        <taxon>Eukaryota</taxon>
        <taxon>Fungi</taxon>
        <taxon>Dikarya</taxon>
        <taxon>Basidiomycota</taxon>
        <taxon>Agaricomycotina</taxon>
        <taxon>Tremellomycetes</taxon>
        <taxon>Trichosporonales</taxon>
        <taxon>Trichosporonaceae</taxon>
        <taxon>Apiotrichum</taxon>
    </lineage>
</organism>
<evidence type="ECO:0000256" key="6">
    <source>
        <dbReference type="ARBA" id="ARBA00037968"/>
    </source>
</evidence>
<feature type="transmembrane region" description="Helical" evidence="7">
    <location>
        <begin position="411"/>
        <end position="431"/>
    </location>
</feature>
<protein>
    <recommendedName>
        <fullName evidence="8">Major facilitator superfamily (MFS) profile domain-containing protein</fullName>
    </recommendedName>
</protein>
<feature type="transmembrane region" description="Helical" evidence="7">
    <location>
        <begin position="353"/>
        <end position="371"/>
    </location>
</feature>
<evidence type="ECO:0000313" key="9">
    <source>
        <dbReference type="EMBL" id="RSH80405.1"/>
    </source>
</evidence>
<dbReference type="PANTHER" id="PTHR43791">
    <property type="entry name" value="PERMEASE-RELATED"/>
    <property type="match status" value="1"/>
</dbReference>